<dbReference type="InterPro" id="IPR020094">
    <property type="entry name" value="TruA/RsuA/RluB/E/F_N"/>
</dbReference>
<evidence type="ECO:0000256" key="3">
    <source>
        <dbReference type="ARBA" id="ARBA00023235"/>
    </source>
</evidence>
<dbReference type="GO" id="GO:0003723">
    <property type="term" value="F:RNA binding"/>
    <property type="evidence" value="ECO:0007669"/>
    <property type="project" value="UniProtKB-KW"/>
</dbReference>
<evidence type="ECO:0000256" key="6">
    <source>
        <dbReference type="SAM" id="MobiDB-lite"/>
    </source>
</evidence>
<dbReference type="Pfam" id="PF01479">
    <property type="entry name" value="S4"/>
    <property type="match status" value="1"/>
</dbReference>
<protein>
    <recommendedName>
        <fullName evidence="5">Pseudouridine synthase</fullName>
        <ecNumber evidence="5">5.4.99.-</ecNumber>
    </recommendedName>
</protein>
<comment type="similarity">
    <text evidence="1 5">Belongs to the pseudouridine synthase RsuA family.</text>
</comment>
<evidence type="ECO:0000256" key="1">
    <source>
        <dbReference type="ARBA" id="ARBA00008348"/>
    </source>
</evidence>
<dbReference type="AlphaFoldDB" id="E0ICD0"/>
<keyword evidence="9" id="KW-1185">Reference proteome</keyword>
<dbReference type="NCBIfam" id="TIGR00093">
    <property type="entry name" value="pseudouridine synthase"/>
    <property type="match status" value="1"/>
</dbReference>
<dbReference type="CDD" id="cd02870">
    <property type="entry name" value="PseudoU_synth_RsuA_like"/>
    <property type="match status" value="1"/>
</dbReference>
<reference evidence="8 9" key="1">
    <citation type="submission" date="2010-07" db="EMBL/GenBank/DDBJ databases">
        <title>The draft genome of Paenibacillus curdlanolyticus YK9.</title>
        <authorList>
            <consortium name="US DOE Joint Genome Institute (JGI-PGF)"/>
            <person name="Lucas S."/>
            <person name="Copeland A."/>
            <person name="Lapidus A."/>
            <person name="Cheng J.-F."/>
            <person name="Bruce D."/>
            <person name="Goodwin L."/>
            <person name="Pitluck S."/>
            <person name="Land M.L."/>
            <person name="Hauser L."/>
            <person name="Chang Y.-J."/>
            <person name="Jeffries C."/>
            <person name="Anderson I.J."/>
            <person name="Johnson E."/>
            <person name="Loganathan U."/>
            <person name="Mulhopadhyay B."/>
            <person name="Kyrpides N."/>
            <person name="Woyke T.J."/>
        </authorList>
    </citation>
    <scope>NUCLEOTIDE SEQUENCE [LARGE SCALE GENOMIC DNA]</scope>
    <source>
        <strain evidence="8 9">YK9</strain>
    </source>
</reference>
<dbReference type="InterPro" id="IPR006145">
    <property type="entry name" value="PsdUridine_synth_RsuA/RluA"/>
</dbReference>
<dbReference type="InterPro" id="IPR018496">
    <property type="entry name" value="PsdUridine_synth_RsuA/RluB_CS"/>
</dbReference>
<dbReference type="Gene3D" id="3.30.70.580">
    <property type="entry name" value="Pseudouridine synthase I, catalytic domain, N-terminal subdomain"/>
    <property type="match status" value="1"/>
</dbReference>
<proteinExistence type="inferred from homology"/>
<dbReference type="PROSITE" id="PS01149">
    <property type="entry name" value="PSI_RSU"/>
    <property type="match status" value="1"/>
</dbReference>
<dbReference type="SUPFAM" id="SSF55120">
    <property type="entry name" value="Pseudouridine synthase"/>
    <property type="match status" value="1"/>
</dbReference>
<feature type="region of interest" description="Disordered" evidence="6">
    <location>
        <begin position="241"/>
        <end position="445"/>
    </location>
</feature>
<dbReference type="InterPro" id="IPR036986">
    <property type="entry name" value="S4_RNA-bd_sf"/>
</dbReference>
<dbReference type="PROSITE" id="PS50889">
    <property type="entry name" value="S4"/>
    <property type="match status" value="1"/>
</dbReference>
<dbReference type="GO" id="GO:0000455">
    <property type="term" value="P:enzyme-directed rRNA pseudouridine synthesis"/>
    <property type="evidence" value="ECO:0007669"/>
    <property type="project" value="UniProtKB-ARBA"/>
</dbReference>
<evidence type="ECO:0000256" key="2">
    <source>
        <dbReference type="ARBA" id="ARBA00022884"/>
    </source>
</evidence>
<dbReference type="CDD" id="cd00165">
    <property type="entry name" value="S4"/>
    <property type="match status" value="1"/>
</dbReference>
<dbReference type="InterPro" id="IPR050343">
    <property type="entry name" value="RsuA_PseudoU_synthase"/>
</dbReference>
<organism evidence="8 9">
    <name type="scientific">Paenibacillus curdlanolyticus YK9</name>
    <dbReference type="NCBI Taxonomy" id="717606"/>
    <lineage>
        <taxon>Bacteria</taxon>
        <taxon>Bacillati</taxon>
        <taxon>Bacillota</taxon>
        <taxon>Bacilli</taxon>
        <taxon>Bacillales</taxon>
        <taxon>Paenibacillaceae</taxon>
        <taxon>Paenibacillus</taxon>
    </lineage>
</organism>
<dbReference type="eggNOG" id="COG1187">
    <property type="taxonomic scope" value="Bacteria"/>
</dbReference>
<dbReference type="GO" id="GO:0120159">
    <property type="term" value="F:rRNA pseudouridine synthase activity"/>
    <property type="evidence" value="ECO:0007669"/>
    <property type="project" value="UniProtKB-ARBA"/>
</dbReference>
<dbReference type="Pfam" id="PF00849">
    <property type="entry name" value="PseudoU_synth_2"/>
    <property type="match status" value="1"/>
</dbReference>
<dbReference type="Gene3D" id="3.30.70.1560">
    <property type="entry name" value="Alpha-L RNA-binding motif"/>
    <property type="match status" value="1"/>
</dbReference>
<evidence type="ECO:0000256" key="5">
    <source>
        <dbReference type="RuleBase" id="RU003887"/>
    </source>
</evidence>
<dbReference type="SMART" id="SM00363">
    <property type="entry name" value="S4"/>
    <property type="match status" value="1"/>
</dbReference>
<dbReference type="EMBL" id="AEDD01000009">
    <property type="protein sequence ID" value="EFM09816.1"/>
    <property type="molecule type" value="Genomic_DNA"/>
</dbReference>
<gene>
    <name evidence="8" type="ORF">PaecuDRAFT_3319</name>
</gene>
<feature type="domain" description="RNA-binding S4" evidence="7">
    <location>
        <begin position="5"/>
        <end position="65"/>
    </location>
</feature>
<feature type="compositionally biased region" description="Polar residues" evidence="6">
    <location>
        <begin position="298"/>
        <end position="309"/>
    </location>
</feature>
<dbReference type="InterPro" id="IPR002942">
    <property type="entry name" value="S4_RNA-bd"/>
</dbReference>
<dbReference type="FunFam" id="3.30.70.580:FF:000005">
    <property type="entry name" value="Pseudouridine synthase"/>
    <property type="match status" value="1"/>
</dbReference>
<keyword evidence="2 4" id="KW-0694">RNA-binding</keyword>
<feature type="compositionally biased region" description="Basic and acidic residues" evidence="6">
    <location>
        <begin position="374"/>
        <end position="384"/>
    </location>
</feature>
<name>E0ICD0_9BACL</name>
<sequence>MKKLERLQKILAQAGIASRRKCEELIISGQVEVNGVPVTTLGAKADPEEDVITVGGKPIVSENKLYIMLNKPKGVITSASDPQGRKVVSDFLTGIKQRVYPIGRLDYDTEGLLLLTNDGEFANLLTHPKHHVPKTYWATVKGVPHGDKLDKLRKGIELEDGMTSPAEVEYQDIEPSDKESTIRITIYEGRNRQVRRMFDAIGHPVIRLKRVKFGELGLQNLKRGGWRPLKPHEVQELLQEAAKAEGKSSYVPSGKPATKPEWKPKPKPKHLTASGDKNHSNGQKEGGSETGRKPFRSKQASNAAATTGSRKGKRSRQSYAESVLGAAAATQGKGKPSAGVSSSTRAGSRSAGKGPAKGPSASAGKTGTGAGARVNDRSTGRGSERSVGASRSGESAAGRNAGRNTGRSSERPAGRGASRSSEWTTERPSGRPSTSGGRRSHKIHK</sequence>
<dbReference type="FunFam" id="3.30.70.1560:FF:000001">
    <property type="entry name" value="Pseudouridine synthase"/>
    <property type="match status" value="1"/>
</dbReference>
<dbReference type="EC" id="5.4.99.-" evidence="5"/>
<keyword evidence="3 5" id="KW-0413">Isomerase</keyword>
<dbReference type="InterPro" id="IPR042092">
    <property type="entry name" value="PsdUridine_s_RsuA/RluB/E/F_cat"/>
</dbReference>
<evidence type="ECO:0000256" key="4">
    <source>
        <dbReference type="PROSITE-ProRule" id="PRU00182"/>
    </source>
</evidence>
<dbReference type="InterPro" id="IPR000748">
    <property type="entry name" value="PsdUridine_synth_RsuA/RluB/E/F"/>
</dbReference>
<accession>E0ICD0</accession>
<evidence type="ECO:0000313" key="8">
    <source>
        <dbReference type="EMBL" id="EFM09816.1"/>
    </source>
</evidence>
<dbReference type="Gene3D" id="3.10.290.10">
    <property type="entry name" value="RNA-binding S4 domain"/>
    <property type="match status" value="1"/>
</dbReference>
<evidence type="ECO:0000313" key="9">
    <source>
        <dbReference type="Proteomes" id="UP000005387"/>
    </source>
</evidence>
<dbReference type="SUPFAM" id="SSF55174">
    <property type="entry name" value="Alpha-L RNA-binding motif"/>
    <property type="match status" value="1"/>
</dbReference>
<dbReference type="STRING" id="717606.PaecuDRAFT_3319"/>
<dbReference type="PANTHER" id="PTHR47683:SF2">
    <property type="entry name" value="RNA-BINDING S4 DOMAIN-CONTAINING PROTEIN"/>
    <property type="match status" value="1"/>
</dbReference>
<dbReference type="GO" id="GO:0005829">
    <property type="term" value="C:cytosol"/>
    <property type="evidence" value="ECO:0007669"/>
    <property type="project" value="UniProtKB-ARBA"/>
</dbReference>
<dbReference type="Proteomes" id="UP000005387">
    <property type="component" value="Unassembled WGS sequence"/>
</dbReference>
<dbReference type="PANTHER" id="PTHR47683">
    <property type="entry name" value="PSEUDOURIDINE SYNTHASE FAMILY PROTEIN-RELATED"/>
    <property type="match status" value="1"/>
</dbReference>
<evidence type="ECO:0000259" key="7">
    <source>
        <dbReference type="SMART" id="SM00363"/>
    </source>
</evidence>
<feature type="compositionally biased region" description="Low complexity" evidence="6">
    <location>
        <begin position="337"/>
        <end position="352"/>
    </location>
</feature>
<dbReference type="InterPro" id="IPR020103">
    <property type="entry name" value="PsdUridine_synth_cat_dom_sf"/>
</dbReference>
<dbReference type="FunFam" id="3.10.290.10:FF:000003">
    <property type="entry name" value="Pseudouridine synthase"/>
    <property type="match status" value="1"/>
</dbReference>